<name>A0A9D2LAR0_9MICO</name>
<accession>A0A9D2LAR0</accession>
<feature type="domain" description="HD/PDEase" evidence="1">
    <location>
        <begin position="57"/>
        <end position="262"/>
    </location>
</feature>
<dbReference type="InterPro" id="IPR006674">
    <property type="entry name" value="HD_domain"/>
</dbReference>
<dbReference type="SUPFAM" id="SSF109604">
    <property type="entry name" value="HD-domain/PDEase-like"/>
    <property type="match status" value="1"/>
</dbReference>
<dbReference type="SMART" id="SM00471">
    <property type="entry name" value="HDc"/>
    <property type="match status" value="1"/>
</dbReference>
<reference evidence="2" key="2">
    <citation type="submission" date="2021-04" db="EMBL/GenBank/DDBJ databases">
        <authorList>
            <person name="Gilroy R."/>
        </authorList>
    </citation>
    <scope>NUCLEOTIDE SEQUENCE</scope>
    <source>
        <strain evidence="2">ChiHjej13B12-24818</strain>
    </source>
</reference>
<sequence length="344" mass="37326">MQPDAADTLGIGGSWFDPLWRVPVELSPLERALLDSWPVRRLGMVAHAGAAALTTTQTYSRLEHSLGVLALVAHFAPQDALARATALLHDVGHLPFSHTLEGIDGLDHHDLGHARIRSMSQLLARHGIDAEDVIAVDDGRLPSPLHSRPGGLKLDHLDSFLRSGQAHGRTEELPSVLLERLRLIDGTVDTDEETGTELVRLAVTEARAQRSTADVTPVAVLRHLVTTALSEPDPAFTVEELAVMTDDELLGALRRAPATAEEADVFRLHPLSWQLLADPSSGSQADVSIDVDEGAGAPLVQYQITRSYLDVPTVDGELLHSPDVTRLHGELPLFFALRRVCERS</sequence>
<protein>
    <submittedName>
        <fullName evidence="2">HD domain-containing protein</fullName>
    </submittedName>
</protein>
<dbReference type="Proteomes" id="UP000823823">
    <property type="component" value="Unassembled WGS sequence"/>
</dbReference>
<dbReference type="AlphaFoldDB" id="A0A9D2LAR0"/>
<dbReference type="Gene3D" id="1.10.3210.10">
    <property type="entry name" value="Hypothetical protein af1432"/>
    <property type="match status" value="1"/>
</dbReference>
<dbReference type="EMBL" id="DWZH01000008">
    <property type="protein sequence ID" value="HJB09152.1"/>
    <property type="molecule type" value="Genomic_DNA"/>
</dbReference>
<evidence type="ECO:0000313" key="2">
    <source>
        <dbReference type="EMBL" id="HJB09152.1"/>
    </source>
</evidence>
<reference evidence="2" key="1">
    <citation type="journal article" date="2021" name="PeerJ">
        <title>Extensive microbial diversity within the chicken gut microbiome revealed by metagenomics and culture.</title>
        <authorList>
            <person name="Gilroy R."/>
            <person name="Ravi A."/>
            <person name="Getino M."/>
            <person name="Pursley I."/>
            <person name="Horton D.L."/>
            <person name="Alikhan N.F."/>
            <person name="Baker D."/>
            <person name="Gharbi K."/>
            <person name="Hall N."/>
            <person name="Watson M."/>
            <person name="Adriaenssens E.M."/>
            <person name="Foster-Nyarko E."/>
            <person name="Jarju S."/>
            <person name="Secka A."/>
            <person name="Antonio M."/>
            <person name="Oren A."/>
            <person name="Chaudhuri R.R."/>
            <person name="La Ragione R."/>
            <person name="Hildebrand F."/>
            <person name="Pallen M.J."/>
        </authorList>
    </citation>
    <scope>NUCLEOTIDE SEQUENCE</scope>
    <source>
        <strain evidence="2">ChiHjej13B12-24818</strain>
    </source>
</reference>
<proteinExistence type="predicted"/>
<dbReference type="InterPro" id="IPR003607">
    <property type="entry name" value="HD/PDEase_dom"/>
</dbReference>
<dbReference type="Pfam" id="PF01966">
    <property type="entry name" value="HD"/>
    <property type="match status" value="1"/>
</dbReference>
<evidence type="ECO:0000259" key="1">
    <source>
        <dbReference type="SMART" id="SM00471"/>
    </source>
</evidence>
<gene>
    <name evidence="2" type="ORF">H9786_01270</name>
</gene>
<comment type="caution">
    <text evidence="2">The sequence shown here is derived from an EMBL/GenBank/DDBJ whole genome shotgun (WGS) entry which is preliminary data.</text>
</comment>
<dbReference type="CDD" id="cd00077">
    <property type="entry name" value="HDc"/>
    <property type="match status" value="1"/>
</dbReference>
<evidence type="ECO:0000313" key="3">
    <source>
        <dbReference type="Proteomes" id="UP000823823"/>
    </source>
</evidence>
<organism evidence="2 3">
    <name type="scientific">Candidatus Brachybacterium merdavium</name>
    <dbReference type="NCBI Taxonomy" id="2838513"/>
    <lineage>
        <taxon>Bacteria</taxon>
        <taxon>Bacillati</taxon>
        <taxon>Actinomycetota</taxon>
        <taxon>Actinomycetes</taxon>
        <taxon>Micrococcales</taxon>
        <taxon>Dermabacteraceae</taxon>
        <taxon>Brachybacterium</taxon>
    </lineage>
</organism>